<evidence type="ECO:0000313" key="9">
    <source>
        <dbReference type="Proteomes" id="UP000617145"/>
    </source>
</evidence>
<protein>
    <recommendedName>
        <fullName evidence="7">Cytochrome c domain-containing protein</fullName>
    </recommendedName>
</protein>
<keyword evidence="3 6" id="KW-0479">Metal-binding</keyword>
<dbReference type="GO" id="GO:0046872">
    <property type="term" value="F:metal ion binding"/>
    <property type="evidence" value="ECO:0007669"/>
    <property type="project" value="UniProtKB-KW"/>
</dbReference>
<dbReference type="Proteomes" id="UP000617145">
    <property type="component" value="Unassembled WGS sequence"/>
</dbReference>
<evidence type="ECO:0000313" key="8">
    <source>
        <dbReference type="EMBL" id="GGG75644.1"/>
    </source>
</evidence>
<keyword evidence="2 6" id="KW-0349">Heme</keyword>
<sequence>MKTYIIGGAAIALVAIAAVALIRPGSSQTAPATNEAAAQAAPAEGDPMVEVSLPAELSDRASLGKQAFDAVCADCHGENAAGRMGFGPPLVHRIYEPSHHGDAAFQMAAANGVRAHHWRFGNMPPQPQVTPGDVRAIIDYVRTLQRANGIE</sequence>
<evidence type="ECO:0000256" key="5">
    <source>
        <dbReference type="ARBA" id="ARBA00023004"/>
    </source>
</evidence>
<dbReference type="Gene3D" id="1.10.760.10">
    <property type="entry name" value="Cytochrome c-like domain"/>
    <property type="match status" value="1"/>
</dbReference>
<dbReference type="GO" id="GO:0009055">
    <property type="term" value="F:electron transfer activity"/>
    <property type="evidence" value="ECO:0007669"/>
    <property type="project" value="InterPro"/>
</dbReference>
<dbReference type="GO" id="GO:0020037">
    <property type="term" value="F:heme binding"/>
    <property type="evidence" value="ECO:0007669"/>
    <property type="project" value="InterPro"/>
</dbReference>
<organism evidence="8 9">
    <name type="scientific">Salipiger pallidus</name>
    <dbReference type="NCBI Taxonomy" id="1775170"/>
    <lineage>
        <taxon>Bacteria</taxon>
        <taxon>Pseudomonadati</taxon>
        <taxon>Pseudomonadota</taxon>
        <taxon>Alphaproteobacteria</taxon>
        <taxon>Rhodobacterales</taxon>
        <taxon>Roseobacteraceae</taxon>
        <taxon>Salipiger</taxon>
    </lineage>
</organism>
<dbReference type="EMBL" id="BMJV01000005">
    <property type="protein sequence ID" value="GGG75644.1"/>
    <property type="molecule type" value="Genomic_DNA"/>
</dbReference>
<keyword evidence="5 6" id="KW-0408">Iron</keyword>
<gene>
    <name evidence="8" type="ORF">GCM10011415_25280</name>
</gene>
<keyword evidence="4" id="KW-0249">Electron transport</keyword>
<dbReference type="Pfam" id="PF00034">
    <property type="entry name" value="Cytochrom_C"/>
    <property type="match status" value="1"/>
</dbReference>
<proteinExistence type="predicted"/>
<dbReference type="AlphaFoldDB" id="A0A8J2ZKX1"/>
<dbReference type="PANTHER" id="PTHR37823:SF1">
    <property type="entry name" value="CYTOCHROME C-553-LIKE"/>
    <property type="match status" value="1"/>
</dbReference>
<keyword evidence="9" id="KW-1185">Reference proteome</keyword>
<dbReference type="RefSeq" id="WP_188790590.1">
    <property type="nucleotide sequence ID" value="NZ_BMJV01000005.1"/>
</dbReference>
<feature type="domain" description="Cytochrome c" evidence="7">
    <location>
        <begin position="59"/>
        <end position="145"/>
    </location>
</feature>
<evidence type="ECO:0000256" key="3">
    <source>
        <dbReference type="ARBA" id="ARBA00022723"/>
    </source>
</evidence>
<evidence type="ECO:0000259" key="7">
    <source>
        <dbReference type="PROSITE" id="PS51007"/>
    </source>
</evidence>
<accession>A0A8J2ZKX1</accession>
<name>A0A8J2ZKX1_9RHOB</name>
<evidence type="ECO:0000256" key="1">
    <source>
        <dbReference type="ARBA" id="ARBA00022448"/>
    </source>
</evidence>
<dbReference type="PANTHER" id="PTHR37823">
    <property type="entry name" value="CYTOCHROME C-553-LIKE"/>
    <property type="match status" value="1"/>
</dbReference>
<dbReference type="InterPro" id="IPR036909">
    <property type="entry name" value="Cyt_c-like_dom_sf"/>
</dbReference>
<comment type="caution">
    <text evidence="8">The sequence shown here is derived from an EMBL/GenBank/DDBJ whole genome shotgun (WGS) entry which is preliminary data.</text>
</comment>
<dbReference type="InterPro" id="IPR051811">
    <property type="entry name" value="Cytochrome_c550/c551-like"/>
</dbReference>
<keyword evidence="1" id="KW-0813">Transport</keyword>
<evidence type="ECO:0000256" key="4">
    <source>
        <dbReference type="ARBA" id="ARBA00022982"/>
    </source>
</evidence>
<evidence type="ECO:0000256" key="6">
    <source>
        <dbReference type="PROSITE-ProRule" id="PRU00433"/>
    </source>
</evidence>
<reference evidence="8" key="2">
    <citation type="submission" date="2020-09" db="EMBL/GenBank/DDBJ databases">
        <authorList>
            <person name="Sun Q."/>
            <person name="Zhou Y."/>
        </authorList>
    </citation>
    <scope>NUCLEOTIDE SEQUENCE</scope>
    <source>
        <strain evidence="8">CGMCC 1.15762</strain>
    </source>
</reference>
<dbReference type="PROSITE" id="PS51007">
    <property type="entry name" value="CYTC"/>
    <property type="match status" value="1"/>
</dbReference>
<reference evidence="8" key="1">
    <citation type="journal article" date="2014" name="Int. J. Syst. Evol. Microbiol.">
        <title>Complete genome sequence of Corynebacterium casei LMG S-19264T (=DSM 44701T), isolated from a smear-ripened cheese.</title>
        <authorList>
            <consortium name="US DOE Joint Genome Institute (JGI-PGF)"/>
            <person name="Walter F."/>
            <person name="Albersmeier A."/>
            <person name="Kalinowski J."/>
            <person name="Ruckert C."/>
        </authorList>
    </citation>
    <scope>NUCLEOTIDE SEQUENCE</scope>
    <source>
        <strain evidence="8">CGMCC 1.15762</strain>
    </source>
</reference>
<dbReference type="SUPFAM" id="SSF46626">
    <property type="entry name" value="Cytochrome c"/>
    <property type="match status" value="1"/>
</dbReference>
<evidence type="ECO:0000256" key="2">
    <source>
        <dbReference type="ARBA" id="ARBA00022617"/>
    </source>
</evidence>
<dbReference type="InterPro" id="IPR009056">
    <property type="entry name" value="Cyt_c-like_dom"/>
</dbReference>